<organism evidence="5 6">
    <name type="scientific">Ruminiclostridium cellobioparum subsp. termitidis CT1112</name>
    <dbReference type="NCBI Taxonomy" id="1195236"/>
    <lineage>
        <taxon>Bacteria</taxon>
        <taxon>Bacillati</taxon>
        <taxon>Bacillota</taxon>
        <taxon>Clostridia</taxon>
        <taxon>Eubacteriales</taxon>
        <taxon>Oscillospiraceae</taxon>
        <taxon>Ruminiclostridium</taxon>
    </lineage>
</organism>
<dbReference type="PANTHER" id="PTHR42756">
    <property type="entry name" value="TRANSCRIPTIONAL REGULATOR, MARR"/>
    <property type="match status" value="1"/>
</dbReference>
<evidence type="ECO:0000313" key="5">
    <source>
        <dbReference type="EMBL" id="EMS73396.1"/>
    </source>
</evidence>
<dbReference type="RefSeq" id="WP_004623892.1">
    <property type="nucleotide sequence ID" value="NZ_AORV01000020.1"/>
</dbReference>
<evidence type="ECO:0000256" key="2">
    <source>
        <dbReference type="ARBA" id="ARBA00023125"/>
    </source>
</evidence>
<proteinExistence type="predicted"/>
<dbReference type="Pfam" id="PF01047">
    <property type="entry name" value="MarR"/>
    <property type="match status" value="1"/>
</dbReference>
<comment type="caution">
    <text evidence="5">The sequence shown here is derived from an EMBL/GenBank/DDBJ whole genome shotgun (WGS) entry which is preliminary data.</text>
</comment>
<evidence type="ECO:0000256" key="3">
    <source>
        <dbReference type="ARBA" id="ARBA00023163"/>
    </source>
</evidence>
<accession>S0FSU9</accession>
<name>S0FSU9_RUMCE</name>
<keyword evidence="2" id="KW-0238">DNA-binding</keyword>
<dbReference type="Proteomes" id="UP000014155">
    <property type="component" value="Unassembled WGS sequence"/>
</dbReference>
<evidence type="ECO:0000256" key="1">
    <source>
        <dbReference type="ARBA" id="ARBA00023015"/>
    </source>
</evidence>
<dbReference type="STRING" id="1195236.CTER_0558"/>
<dbReference type="SMART" id="SM00347">
    <property type="entry name" value="HTH_MARR"/>
    <property type="match status" value="1"/>
</dbReference>
<dbReference type="GO" id="GO:0003677">
    <property type="term" value="F:DNA binding"/>
    <property type="evidence" value="ECO:0007669"/>
    <property type="project" value="UniProtKB-KW"/>
</dbReference>
<keyword evidence="3" id="KW-0804">Transcription</keyword>
<dbReference type="eggNOG" id="COG1846">
    <property type="taxonomic scope" value="Bacteria"/>
</dbReference>
<keyword evidence="1" id="KW-0805">Transcription regulation</keyword>
<evidence type="ECO:0000259" key="4">
    <source>
        <dbReference type="PROSITE" id="PS50995"/>
    </source>
</evidence>
<dbReference type="InterPro" id="IPR036390">
    <property type="entry name" value="WH_DNA-bd_sf"/>
</dbReference>
<dbReference type="PATRIC" id="fig|1195236.3.peg.879"/>
<dbReference type="Gene3D" id="1.10.10.10">
    <property type="entry name" value="Winged helix-like DNA-binding domain superfamily/Winged helix DNA-binding domain"/>
    <property type="match status" value="1"/>
</dbReference>
<dbReference type="PRINTS" id="PR00598">
    <property type="entry name" value="HTHMARR"/>
</dbReference>
<dbReference type="EMBL" id="AORV01000020">
    <property type="protein sequence ID" value="EMS73396.1"/>
    <property type="molecule type" value="Genomic_DNA"/>
</dbReference>
<reference evidence="5 6" key="1">
    <citation type="journal article" date="2013" name="Genome Announc.">
        <title>Draft Genome Sequence of the Cellulolytic, Mesophilic, Anaerobic Bacterium Clostridium termitidis Strain CT1112 (DSM 5398).</title>
        <authorList>
            <person name="Lal S."/>
            <person name="Ramachandran U."/>
            <person name="Zhang X."/>
            <person name="Munir R."/>
            <person name="Sparling R."/>
            <person name="Levin D.B."/>
        </authorList>
    </citation>
    <scope>NUCLEOTIDE SEQUENCE [LARGE SCALE GENOMIC DNA]</scope>
    <source>
        <strain evidence="5 6">CT1112</strain>
    </source>
</reference>
<dbReference type="AlphaFoldDB" id="S0FSU9"/>
<feature type="domain" description="HTH marR-type" evidence="4">
    <location>
        <begin position="7"/>
        <end position="143"/>
    </location>
</feature>
<dbReference type="GO" id="GO:0003700">
    <property type="term" value="F:DNA-binding transcription factor activity"/>
    <property type="evidence" value="ECO:0007669"/>
    <property type="project" value="InterPro"/>
</dbReference>
<dbReference type="SUPFAM" id="SSF46785">
    <property type="entry name" value="Winged helix' DNA-binding domain"/>
    <property type="match status" value="1"/>
</dbReference>
<sequence>MEIKKEHIKMLDSLMHLFYKRMNNFNVEINSTYFQGVTSIEISILGIVGESPDVILKEIGEQLQVPASTLTNAVDRLENRNLLMRSISKRDRRSFGLILTDEGRKLYQEHEKAEQITWNKILGTLESDEEVELFLSLMKKIAEGIK</sequence>
<dbReference type="InterPro" id="IPR000835">
    <property type="entry name" value="HTH_MarR-typ"/>
</dbReference>
<dbReference type="PROSITE" id="PS50995">
    <property type="entry name" value="HTH_MARR_2"/>
    <property type="match status" value="1"/>
</dbReference>
<gene>
    <name evidence="5" type="ORF">CTER_0558</name>
</gene>
<dbReference type="PANTHER" id="PTHR42756:SF1">
    <property type="entry name" value="TRANSCRIPTIONAL REPRESSOR OF EMRAB OPERON"/>
    <property type="match status" value="1"/>
</dbReference>
<evidence type="ECO:0000313" key="6">
    <source>
        <dbReference type="Proteomes" id="UP000014155"/>
    </source>
</evidence>
<keyword evidence="6" id="KW-1185">Reference proteome</keyword>
<dbReference type="InterPro" id="IPR036388">
    <property type="entry name" value="WH-like_DNA-bd_sf"/>
</dbReference>
<protein>
    <submittedName>
        <fullName evidence="5">Transcriptional regulator</fullName>
    </submittedName>
</protein>